<feature type="transmembrane region" description="Helical" evidence="7">
    <location>
        <begin position="28"/>
        <end position="46"/>
    </location>
</feature>
<feature type="transmembrane region" description="Helical" evidence="7">
    <location>
        <begin position="121"/>
        <end position="140"/>
    </location>
</feature>
<evidence type="ECO:0000256" key="5">
    <source>
        <dbReference type="ARBA" id="ARBA00023065"/>
    </source>
</evidence>
<evidence type="ECO:0000313" key="9">
    <source>
        <dbReference type="EMBL" id="AGB48662.1"/>
    </source>
</evidence>
<dbReference type="InterPro" id="IPR038770">
    <property type="entry name" value="Na+/solute_symporter_sf"/>
</dbReference>
<dbReference type="STRING" id="867904.Metho_0392"/>
<evidence type="ECO:0000256" key="6">
    <source>
        <dbReference type="ARBA" id="ARBA00023136"/>
    </source>
</evidence>
<proteinExistence type="predicted"/>
<dbReference type="GO" id="GO:0015297">
    <property type="term" value="F:antiporter activity"/>
    <property type="evidence" value="ECO:0007669"/>
    <property type="project" value="InterPro"/>
</dbReference>
<feature type="transmembrane region" description="Helical" evidence="7">
    <location>
        <begin position="222"/>
        <end position="243"/>
    </location>
</feature>
<feature type="transmembrane region" description="Helical" evidence="7">
    <location>
        <begin position="152"/>
        <end position="175"/>
    </location>
</feature>
<keyword evidence="2" id="KW-0813">Transport</keyword>
<comment type="subcellular location">
    <subcellularLocation>
        <location evidence="1">Membrane</location>
        <topology evidence="1">Multi-pass membrane protein</topology>
    </subcellularLocation>
</comment>
<feature type="domain" description="Cation/H+ exchanger transmembrane" evidence="8">
    <location>
        <begin position="103"/>
        <end position="487"/>
    </location>
</feature>
<feature type="transmembrane region" description="Helical" evidence="7">
    <location>
        <begin position="284"/>
        <end position="305"/>
    </location>
</feature>
<keyword evidence="5" id="KW-0406">Ion transport</keyword>
<name>L0KT95_METHD</name>
<feature type="transmembrane region" description="Helical" evidence="7">
    <location>
        <begin position="92"/>
        <end position="114"/>
    </location>
</feature>
<sequence length="497" mass="55248">MLQSGGTKEIFTKEELIHLMRSQLQKHAFFYLLFIGIFILLVWSIISMGQRLESPLTDFPDIKINSQNHFEGYSDLGTLITQYLTQNLDHPLGLMFLQIAVIILMARLFGFIFSFIGQPSVIGEMTAGIVLGPSVVGIWWPQLSNFLFAPASLGWMETLSNLGLVLYVFIVGLELDPSLLKNKAHTALIVSHASIVVPFFLGVTLAYFLYTEFAPKGVTFLSFSLFMGIAMSLTAFPVLARIIQEHKLTQSTLGTLALTCAAVDDVTAWCMLGAVVSIIRAESIMTFLVTVIMSILYILFMFYLVRPVLRFLGERFAIQENMSKGFIATMFVVLFLSAFATETIGIHALFGAFLAGMMMPIQFDFRKSLISRIEDVSLVILLPLFFAINGLKTEIGLLNESYLWFICFLIILVAVAGKFGGSAAAARYTGQSWANSLALGALMNTRGLVELVVLSIGYELGILTPTVFTMMVLMALVTTFMTRPMLWAIERYFPRVD</sequence>
<evidence type="ECO:0000259" key="8">
    <source>
        <dbReference type="Pfam" id="PF00999"/>
    </source>
</evidence>
<dbReference type="PANTHER" id="PTHR32468">
    <property type="entry name" value="CATION/H + ANTIPORTER"/>
    <property type="match status" value="1"/>
</dbReference>
<dbReference type="KEGG" id="mhz:Metho_0392"/>
<evidence type="ECO:0000256" key="2">
    <source>
        <dbReference type="ARBA" id="ARBA00022448"/>
    </source>
</evidence>
<protein>
    <submittedName>
        <fullName evidence="9">Kef-type K+ transport system, membrane component</fullName>
    </submittedName>
</protein>
<keyword evidence="6 7" id="KW-0472">Membrane</keyword>
<dbReference type="Pfam" id="PF00999">
    <property type="entry name" value="Na_H_Exchanger"/>
    <property type="match status" value="1"/>
</dbReference>
<dbReference type="HOGENOM" id="CLU_005126_7_0_2"/>
<evidence type="ECO:0000256" key="1">
    <source>
        <dbReference type="ARBA" id="ARBA00004141"/>
    </source>
</evidence>
<dbReference type="InterPro" id="IPR050794">
    <property type="entry name" value="CPA2_transporter"/>
</dbReference>
<dbReference type="GO" id="GO:0016020">
    <property type="term" value="C:membrane"/>
    <property type="evidence" value="ECO:0007669"/>
    <property type="project" value="UniProtKB-SubCell"/>
</dbReference>
<evidence type="ECO:0000256" key="3">
    <source>
        <dbReference type="ARBA" id="ARBA00022692"/>
    </source>
</evidence>
<organism evidence="9 10">
    <name type="scientific">Methanomethylovorans hollandica (strain DSM 15978 / NBRC 107637 / DMS1)</name>
    <dbReference type="NCBI Taxonomy" id="867904"/>
    <lineage>
        <taxon>Archaea</taxon>
        <taxon>Methanobacteriati</taxon>
        <taxon>Methanobacteriota</taxon>
        <taxon>Stenosarchaea group</taxon>
        <taxon>Methanomicrobia</taxon>
        <taxon>Methanosarcinales</taxon>
        <taxon>Methanosarcinaceae</taxon>
        <taxon>Methanomethylovorans</taxon>
    </lineage>
</organism>
<accession>L0KT95</accession>
<dbReference type="PANTHER" id="PTHR32468:SF0">
    <property type="entry name" value="K(+)_H(+) ANTIPORTER 1"/>
    <property type="match status" value="1"/>
</dbReference>
<dbReference type="AlphaFoldDB" id="L0KT95"/>
<feature type="transmembrane region" description="Helical" evidence="7">
    <location>
        <begin position="462"/>
        <end position="481"/>
    </location>
</feature>
<feature type="transmembrane region" description="Helical" evidence="7">
    <location>
        <begin position="325"/>
        <end position="340"/>
    </location>
</feature>
<keyword evidence="3 7" id="KW-0812">Transmembrane</keyword>
<keyword evidence="4 7" id="KW-1133">Transmembrane helix</keyword>
<keyword evidence="10" id="KW-1185">Reference proteome</keyword>
<dbReference type="InterPro" id="IPR006153">
    <property type="entry name" value="Cation/H_exchanger_TM"/>
</dbReference>
<evidence type="ECO:0000256" key="4">
    <source>
        <dbReference type="ARBA" id="ARBA00022989"/>
    </source>
</evidence>
<evidence type="ECO:0000256" key="7">
    <source>
        <dbReference type="SAM" id="Phobius"/>
    </source>
</evidence>
<dbReference type="GO" id="GO:1902600">
    <property type="term" value="P:proton transmembrane transport"/>
    <property type="evidence" value="ECO:0007669"/>
    <property type="project" value="InterPro"/>
</dbReference>
<evidence type="ECO:0000313" key="10">
    <source>
        <dbReference type="Proteomes" id="UP000010866"/>
    </source>
</evidence>
<dbReference type="Gene3D" id="1.20.1530.20">
    <property type="match status" value="1"/>
</dbReference>
<dbReference type="Proteomes" id="UP000010866">
    <property type="component" value="Chromosome"/>
</dbReference>
<gene>
    <name evidence="9" type="ordered locus">Metho_0392</name>
</gene>
<feature type="transmembrane region" description="Helical" evidence="7">
    <location>
        <begin position="403"/>
        <end position="425"/>
    </location>
</feature>
<feature type="transmembrane region" description="Helical" evidence="7">
    <location>
        <begin position="375"/>
        <end position="391"/>
    </location>
</feature>
<dbReference type="EMBL" id="CP003362">
    <property type="protein sequence ID" value="AGB48662.1"/>
    <property type="molecule type" value="Genomic_DNA"/>
</dbReference>
<reference evidence="10" key="1">
    <citation type="submission" date="2012-02" db="EMBL/GenBank/DDBJ databases">
        <title>Complete sequence of chromosome of Methanomethylovorans hollandica DSM 15978.</title>
        <authorList>
            <person name="Lucas S."/>
            <person name="Copeland A."/>
            <person name="Lapidus A."/>
            <person name="Glavina del Rio T."/>
            <person name="Dalin E."/>
            <person name="Tice H."/>
            <person name="Bruce D."/>
            <person name="Goodwin L."/>
            <person name="Pitluck S."/>
            <person name="Peters L."/>
            <person name="Mikhailova N."/>
            <person name="Held B."/>
            <person name="Kyrpides N."/>
            <person name="Mavromatis K."/>
            <person name="Ivanova N."/>
            <person name="Brettin T."/>
            <person name="Detter J.C."/>
            <person name="Han C."/>
            <person name="Larimer F."/>
            <person name="Land M."/>
            <person name="Hauser L."/>
            <person name="Markowitz V."/>
            <person name="Cheng J.-F."/>
            <person name="Hugenholtz P."/>
            <person name="Woyke T."/>
            <person name="Wu D."/>
            <person name="Spring S."/>
            <person name="Schroeder M."/>
            <person name="Brambilla E."/>
            <person name="Klenk H.-P."/>
            <person name="Eisen J.A."/>
        </authorList>
    </citation>
    <scope>NUCLEOTIDE SEQUENCE [LARGE SCALE GENOMIC DNA]</scope>
    <source>
        <strain evidence="10">DSM 15978 / NBRC 107637 / DMS1</strain>
    </source>
</reference>
<feature type="transmembrane region" description="Helical" evidence="7">
    <location>
        <begin position="187"/>
        <end position="210"/>
    </location>
</feature>